<dbReference type="InterPro" id="IPR052516">
    <property type="entry name" value="N-heterocyclic_Hydroxylase"/>
</dbReference>
<dbReference type="PIRSF" id="PIRSF036389">
    <property type="entry name" value="IOR_B"/>
    <property type="match status" value="1"/>
</dbReference>
<dbReference type="SUPFAM" id="SSF56003">
    <property type="entry name" value="Molybdenum cofactor-binding domain"/>
    <property type="match status" value="2"/>
</dbReference>
<dbReference type="InterPro" id="IPR008274">
    <property type="entry name" value="AldOxase/xan_DH_MoCoBD1"/>
</dbReference>
<organism evidence="2 3">
    <name type="scientific">Seonamhaeicola marinus</name>
    <dbReference type="NCBI Taxonomy" id="1912246"/>
    <lineage>
        <taxon>Bacteria</taxon>
        <taxon>Pseudomonadati</taxon>
        <taxon>Bacteroidota</taxon>
        <taxon>Flavobacteriia</taxon>
        <taxon>Flavobacteriales</taxon>
        <taxon>Flavobacteriaceae</taxon>
    </lineage>
</organism>
<evidence type="ECO:0000259" key="1">
    <source>
        <dbReference type="SMART" id="SM01008"/>
    </source>
</evidence>
<evidence type="ECO:0000313" key="3">
    <source>
        <dbReference type="Proteomes" id="UP000323930"/>
    </source>
</evidence>
<gene>
    <name evidence="2" type="ORF">FUA24_10230</name>
</gene>
<dbReference type="EMBL" id="VSDQ01000577">
    <property type="protein sequence ID" value="TYA78720.1"/>
    <property type="molecule type" value="Genomic_DNA"/>
</dbReference>
<dbReference type="AlphaFoldDB" id="A0A5D0I780"/>
<dbReference type="Pfam" id="PF02738">
    <property type="entry name" value="MoCoBD_1"/>
    <property type="match status" value="1"/>
</dbReference>
<dbReference type="PANTHER" id="PTHR47495:SF3">
    <property type="entry name" value="BLR6219 PROTEIN"/>
    <property type="match status" value="1"/>
</dbReference>
<keyword evidence="3" id="KW-1185">Reference proteome</keyword>
<dbReference type="GO" id="GO:0016491">
    <property type="term" value="F:oxidoreductase activity"/>
    <property type="evidence" value="ECO:0007669"/>
    <property type="project" value="InterPro"/>
</dbReference>
<dbReference type="PANTHER" id="PTHR47495">
    <property type="entry name" value="ALDEHYDE DEHYDROGENASE"/>
    <property type="match status" value="1"/>
</dbReference>
<accession>A0A5D0I780</accession>
<sequence length="725" mass="80739">MLSRRRFIQLTGIAGGGLTIGIGLMNSCEENVKLSRYNIPKTKNRFSGSYGHYFGEYIQIRKDGEIFINVIKHEMGQGIASGLVGIVADELDADWKKVHIVYSDPIPDMGNSTGGSVSTIKEWYSMRNVGAFARNLFIETAANIWSVSKDICYTKNHKVLRIGSDDEFEFGELVDQVQFPENTDLAPPLKKAKDFKYIGKSFSNKTTPDIIQGKHPYAIDVKLEGMKYASIERAPVFGGTLIDYDSTHVLEVPGVEKVVTIKGMVLDNNSHIRDGIAVIANSTWAAIEGRKLLKATWKDGEKSLIEHKTFLNDAYDIIEGDEKGYTVLAKGNLNALEKADQIITHTYEFPYQHHACMEPLNAIAKYSGTSCELWTGTQSADRIITNIEKKIGLKPKNIKLHCHPSGGGFGLRYFAEHSLEALLVSKACDGDLIKLMYTREDDIKFDYLNPLEINKHSVGIKDGKITSWHLRGVVDNWGGVLGWMIYDIPNRHAEHFGVKGFTQMSAWRSVMANAEGFSTESFIDEVAIALKKDPLEFRLSLLKKGEMVTLNHNYKCNINRIRNALITVARKAKWGKKMPDGWAQGIAVYPYMHGNGYAAAVAEVSTNNNSIKVEKIYIALECGLVINPDFVTKQMEGGVIWALSAFFYGGTEYKAGVVQRSNFHDNQVLRINEVPEIDVCICKSDETEPWGVGEIAGPVTYPAVSNAIFAATGKRIRKLPFTNTF</sequence>
<reference evidence="2 3" key="1">
    <citation type="submission" date="2019-08" db="EMBL/GenBank/DDBJ databases">
        <title>Seonamhaeicola sediminis sp. nov., isolated from marine sediment.</title>
        <authorList>
            <person name="Cao W.R."/>
        </authorList>
    </citation>
    <scope>NUCLEOTIDE SEQUENCE [LARGE SCALE GENOMIC DNA]</scope>
    <source>
        <strain evidence="2 3">B011</strain>
    </source>
</reference>
<name>A0A5D0I780_9FLAO</name>
<dbReference type="Pfam" id="PF20256">
    <property type="entry name" value="MoCoBD_2"/>
    <property type="match status" value="2"/>
</dbReference>
<dbReference type="InterPro" id="IPR012368">
    <property type="entry name" value="OxRdtase_Mopterin-bd_su_IorB"/>
</dbReference>
<dbReference type="OrthoDB" id="9767994at2"/>
<dbReference type="RefSeq" id="WP_148542004.1">
    <property type="nucleotide sequence ID" value="NZ_VSDQ01000577.1"/>
</dbReference>
<dbReference type="InterPro" id="IPR019546">
    <property type="entry name" value="TAT_signal_bac_arc"/>
</dbReference>
<dbReference type="Gene3D" id="3.90.1170.50">
    <property type="entry name" value="Aldehyde oxidase/xanthine dehydrogenase, a/b hammerhead"/>
    <property type="match status" value="1"/>
</dbReference>
<feature type="domain" description="Aldehyde oxidase/xanthine dehydrogenase a/b hammerhead" evidence="1">
    <location>
        <begin position="212"/>
        <end position="301"/>
    </location>
</feature>
<dbReference type="InterPro" id="IPR046867">
    <property type="entry name" value="AldOxase/xan_DH_MoCoBD2"/>
</dbReference>
<dbReference type="NCBIfam" id="TIGR01409">
    <property type="entry name" value="TAT_signal_seq"/>
    <property type="match status" value="1"/>
</dbReference>
<evidence type="ECO:0000313" key="2">
    <source>
        <dbReference type="EMBL" id="TYA78720.1"/>
    </source>
</evidence>
<dbReference type="InterPro" id="IPR000674">
    <property type="entry name" value="Ald_Oxase/Xan_DH_a/b"/>
</dbReference>
<proteinExistence type="predicted"/>
<dbReference type="Gene3D" id="3.30.365.10">
    <property type="entry name" value="Aldehyde oxidase/xanthine dehydrogenase, molybdopterin binding domain"/>
    <property type="match status" value="3"/>
</dbReference>
<dbReference type="Proteomes" id="UP000323930">
    <property type="component" value="Unassembled WGS sequence"/>
</dbReference>
<protein>
    <submittedName>
        <fullName evidence="2">Xanthine dehydrogenase family protein molybdopterin-binding subunit</fullName>
    </submittedName>
</protein>
<dbReference type="InterPro" id="IPR037165">
    <property type="entry name" value="AldOxase/xan_DH_Mopterin-bd_sf"/>
</dbReference>
<comment type="caution">
    <text evidence="2">The sequence shown here is derived from an EMBL/GenBank/DDBJ whole genome shotgun (WGS) entry which is preliminary data.</text>
</comment>
<dbReference type="SMART" id="SM01008">
    <property type="entry name" value="Ald_Xan_dh_C"/>
    <property type="match status" value="1"/>
</dbReference>